<sequence length="131" mass="13654">MNQRLLGVVFVLAFAVAACGGNTAETTTAAPTASSTTTVSTQTTISTTPSSSTTLAPGTTTTTVIAKDILDYGQWILVLASLPTDEFTLEDAAARTPEVEGSRVLLSDDYPSLNAGYWVVYTGPFPEDPTT</sequence>
<accession>A0A3B0SP98</accession>
<proteinExistence type="predicted"/>
<gene>
    <name evidence="1" type="ORF">MNBD_ACTINO02-2568</name>
</gene>
<organism evidence="1">
    <name type="scientific">hydrothermal vent metagenome</name>
    <dbReference type="NCBI Taxonomy" id="652676"/>
    <lineage>
        <taxon>unclassified sequences</taxon>
        <taxon>metagenomes</taxon>
        <taxon>ecological metagenomes</taxon>
    </lineage>
</organism>
<name>A0A3B0SP98_9ZZZZ</name>
<evidence type="ECO:0000313" key="1">
    <source>
        <dbReference type="EMBL" id="VAW06280.1"/>
    </source>
</evidence>
<protein>
    <submittedName>
        <fullName evidence="1">Uncharacterized protein</fullName>
    </submittedName>
</protein>
<dbReference type="EMBL" id="UOEK01000345">
    <property type="protein sequence ID" value="VAW06280.1"/>
    <property type="molecule type" value="Genomic_DNA"/>
</dbReference>
<reference evidence="1" key="1">
    <citation type="submission" date="2018-06" db="EMBL/GenBank/DDBJ databases">
        <authorList>
            <person name="Zhirakovskaya E."/>
        </authorList>
    </citation>
    <scope>NUCLEOTIDE SEQUENCE</scope>
</reference>
<feature type="non-terminal residue" evidence="1">
    <location>
        <position position="131"/>
    </location>
</feature>
<dbReference type="AlphaFoldDB" id="A0A3B0SP98"/>
<dbReference type="PROSITE" id="PS51257">
    <property type="entry name" value="PROKAR_LIPOPROTEIN"/>
    <property type="match status" value="1"/>
</dbReference>